<dbReference type="PROSITE" id="PS51257">
    <property type="entry name" value="PROKAR_LIPOPROTEIN"/>
    <property type="match status" value="1"/>
</dbReference>
<feature type="domain" description="BPTI/Kunitz inhibitor" evidence="3">
    <location>
        <begin position="80"/>
        <end position="130"/>
    </location>
</feature>
<dbReference type="CDD" id="cd22593">
    <property type="entry name" value="Kunitz_conkunitzin"/>
    <property type="match status" value="1"/>
</dbReference>
<evidence type="ECO:0000313" key="4">
    <source>
        <dbReference type="EMBL" id="AMP44684.1"/>
    </source>
</evidence>
<reference evidence="4" key="1">
    <citation type="submission" date="2015-12" db="EMBL/GenBank/DDBJ databases">
        <title>High throughput identification of novel conotoxins from the Chinese tubular cone snail Conus betulinus by multitranscriptome sequencing.</title>
        <authorList>
            <person name="Ruan Z."/>
            <person name="Peng C."/>
            <person name="Shi Q."/>
            <person name="Yao G."/>
            <person name="Gao B.-M."/>
        </authorList>
    </citation>
    <scope>NUCLEOTIDE SEQUENCE</scope>
</reference>
<dbReference type="Pfam" id="PF00014">
    <property type="entry name" value="Kunitz_BPTI"/>
    <property type="match status" value="2"/>
</dbReference>
<proteinExistence type="evidence at transcript level"/>
<dbReference type="PRINTS" id="PR00759">
    <property type="entry name" value="BASICPTASE"/>
</dbReference>
<keyword evidence="1" id="KW-1015">Disulfide bond</keyword>
<feature type="chain" id="PRO_5007492952" evidence="2">
    <location>
        <begin position="23"/>
        <end position="132"/>
    </location>
</feature>
<dbReference type="GO" id="GO:0004867">
    <property type="term" value="F:serine-type endopeptidase inhibitor activity"/>
    <property type="evidence" value="ECO:0007669"/>
    <property type="project" value="InterPro"/>
</dbReference>
<sequence length="132" mass="14764">MDALRFSAVLLILAMACFMTESTGVCDKDKVEGTGNLNLTRYFFDSDTETCETFIYRGGNSDTFPNRFNYHSVCENTCQCKLRKDTGHGEAPRTRWYHSSDGSGCQSFQYLGSGGNANNFHTESECEMACEL</sequence>
<dbReference type="EMBL" id="KU563936">
    <property type="protein sequence ID" value="AMP44684.1"/>
    <property type="molecule type" value="mRNA"/>
</dbReference>
<accession>A0A142C1I3</accession>
<feature type="signal peptide" evidence="2">
    <location>
        <begin position="1"/>
        <end position="22"/>
    </location>
</feature>
<feature type="domain" description="BPTI/Kunitz inhibitor" evidence="3">
    <location>
        <begin position="17"/>
        <end position="78"/>
    </location>
</feature>
<dbReference type="PANTHER" id="PTHR10083:SF374">
    <property type="entry name" value="BPTI_KUNITZ INHIBITOR DOMAIN-CONTAINING PROTEIN"/>
    <property type="match status" value="1"/>
</dbReference>
<dbReference type="SUPFAM" id="SSF57362">
    <property type="entry name" value="BPTI-like"/>
    <property type="match status" value="2"/>
</dbReference>
<dbReference type="PROSITE" id="PS50279">
    <property type="entry name" value="BPTI_KUNITZ_2"/>
    <property type="match status" value="2"/>
</dbReference>
<protein>
    <submittedName>
        <fullName evidence="4">Conotoxin</fullName>
    </submittedName>
</protein>
<name>A0A142C1I3_CONBE</name>
<dbReference type="InterPro" id="IPR050098">
    <property type="entry name" value="TFPI/VKTCI-like"/>
</dbReference>
<organism evidence="4">
    <name type="scientific">Conus betulinus</name>
    <name type="common">Beech cone</name>
    <dbReference type="NCBI Taxonomy" id="89764"/>
    <lineage>
        <taxon>Eukaryota</taxon>
        <taxon>Metazoa</taxon>
        <taxon>Spiralia</taxon>
        <taxon>Lophotrochozoa</taxon>
        <taxon>Mollusca</taxon>
        <taxon>Gastropoda</taxon>
        <taxon>Caenogastropoda</taxon>
        <taxon>Neogastropoda</taxon>
        <taxon>Conoidea</taxon>
        <taxon>Conidae</taxon>
        <taxon>Conus</taxon>
        <taxon>Dendroconus</taxon>
    </lineage>
</organism>
<dbReference type="GO" id="GO:0005615">
    <property type="term" value="C:extracellular space"/>
    <property type="evidence" value="ECO:0007669"/>
    <property type="project" value="TreeGrafter"/>
</dbReference>
<evidence type="ECO:0000259" key="3">
    <source>
        <dbReference type="PROSITE" id="PS50279"/>
    </source>
</evidence>
<dbReference type="PANTHER" id="PTHR10083">
    <property type="entry name" value="KUNITZ-TYPE PROTEASE INHIBITOR-RELATED"/>
    <property type="match status" value="1"/>
</dbReference>
<evidence type="ECO:0000256" key="2">
    <source>
        <dbReference type="SAM" id="SignalP"/>
    </source>
</evidence>
<evidence type="ECO:0000256" key="1">
    <source>
        <dbReference type="ARBA" id="ARBA00023157"/>
    </source>
</evidence>
<dbReference type="SMART" id="SM00131">
    <property type="entry name" value="KU"/>
    <property type="match status" value="2"/>
</dbReference>
<dbReference type="Gene3D" id="4.10.410.10">
    <property type="entry name" value="Pancreatic trypsin inhibitor Kunitz domain"/>
    <property type="match status" value="2"/>
</dbReference>
<dbReference type="InterPro" id="IPR002223">
    <property type="entry name" value="Kunitz_BPTI"/>
</dbReference>
<keyword evidence="2" id="KW-0732">Signal</keyword>
<dbReference type="InterPro" id="IPR036880">
    <property type="entry name" value="Kunitz_BPTI_sf"/>
</dbReference>
<dbReference type="CDD" id="cd00109">
    <property type="entry name" value="Kunitz-type"/>
    <property type="match status" value="1"/>
</dbReference>
<dbReference type="AlphaFoldDB" id="A0A142C1I3"/>